<dbReference type="AlphaFoldDB" id="A0A8S9MXQ1"/>
<accession>A0A8S9MXQ1</accession>
<gene>
    <name evidence="1" type="ORF">F2Q69_00053078</name>
</gene>
<name>A0A8S9MXQ1_BRACR</name>
<sequence length="214" mass="24833">MREAVMIKDISEIRTRPEPVLSDRVRFGCSGLDYLPIANSADGVFIKGVHFVFDPTVIKQMLLTPSVNQSFYWKNVDLTQTIIFLSGCRCLGWSSFSLTAFRSPYQIMYHVCELNWVPMYDTDAMIKNRLCFLFSIINRKAIIFADFVYNRQYDQDKKIVFPYLIYQQHLTLQKEIWVLPGGEELIGEAIQIWGIAADNPALNHRGPRGRRRIE</sequence>
<comment type="caution">
    <text evidence="1">The sequence shown here is derived from an EMBL/GenBank/DDBJ whole genome shotgun (WGS) entry which is preliminary data.</text>
</comment>
<evidence type="ECO:0000313" key="2">
    <source>
        <dbReference type="Proteomes" id="UP000712600"/>
    </source>
</evidence>
<dbReference type="EMBL" id="QGKX02002183">
    <property type="protein sequence ID" value="KAF3486192.1"/>
    <property type="molecule type" value="Genomic_DNA"/>
</dbReference>
<organism evidence="1 2">
    <name type="scientific">Brassica cretica</name>
    <name type="common">Mustard</name>
    <dbReference type="NCBI Taxonomy" id="69181"/>
    <lineage>
        <taxon>Eukaryota</taxon>
        <taxon>Viridiplantae</taxon>
        <taxon>Streptophyta</taxon>
        <taxon>Embryophyta</taxon>
        <taxon>Tracheophyta</taxon>
        <taxon>Spermatophyta</taxon>
        <taxon>Magnoliopsida</taxon>
        <taxon>eudicotyledons</taxon>
        <taxon>Gunneridae</taxon>
        <taxon>Pentapetalae</taxon>
        <taxon>rosids</taxon>
        <taxon>malvids</taxon>
        <taxon>Brassicales</taxon>
        <taxon>Brassicaceae</taxon>
        <taxon>Brassiceae</taxon>
        <taxon>Brassica</taxon>
    </lineage>
</organism>
<evidence type="ECO:0000313" key="1">
    <source>
        <dbReference type="EMBL" id="KAF3486192.1"/>
    </source>
</evidence>
<dbReference type="Proteomes" id="UP000712600">
    <property type="component" value="Unassembled WGS sequence"/>
</dbReference>
<reference evidence="1" key="1">
    <citation type="submission" date="2019-12" db="EMBL/GenBank/DDBJ databases">
        <title>Genome sequencing and annotation of Brassica cretica.</title>
        <authorList>
            <person name="Studholme D.J."/>
            <person name="Sarris P."/>
        </authorList>
    </citation>
    <scope>NUCLEOTIDE SEQUENCE</scope>
    <source>
        <strain evidence="1">PFS-109/04</strain>
        <tissue evidence="1">Leaf</tissue>
    </source>
</reference>
<protein>
    <submittedName>
        <fullName evidence="1">Uncharacterized protein</fullName>
    </submittedName>
</protein>
<proteinExistence type="predicted"/>